<sequence>MWAFTSVKDMVAARAFTAASTPPGLGMTVAAATAAQNDGGFVGQEGGLVELSFVVCLDLEQPTRLWRCFSHQQMADGQRQHEDGSNLDSSSGSHGRF</sequence>
<dbReference type="HOGENOM" id="CLU_2350402_0_0_1"/>
<dbReference type="AlphaFoldDB" id="A0A0E0M0Y7"/>
<accession>A0A0E0M0Y7</accession>
<evidence type="ECO:0000313" key="3">
    <source>
        <dbReference type="Proteomes" id="UP000026962"/>
    </source>
</evidence>
<feature type="region of interest" description="Disordered" evidence="1">
    <location>
        <begin position="75"/>
        <end position="97"/>
    </location>
</feature>
<protein>
    <submittedName>
        <fullName evidence="2">Uncharacterized protein</fullName>
    </submittedName>
</protein>
<dbReference type="Gramene" id="OPUNC09G08050.1">
    <property type="protein sequence ID" value="OPUNC09G08050.1"/>
    <property type="gene ID" value="OPUNC09G08050"/>
</dbReference>
<dbReference type="Proteomes" id="UP000026962">
    <property type="component" value="Chromosome 9"/>
</dbReference>
<dbReference type="EnsemblPlants" id="OPUNC09G08050.1">
    <property type="protein sequence ID" value="OPUNC09G08050.1"/>
    <property type="gene ID" value="OPUNC09G08050"/>
</dbReference>
<reference evidence="2" key="2">
    <citation type="submission" date="2018-05" db="EMBL/GenBank/DDBJ databases">
        <title>OpunRS2 (Oryza punctata Reference Sequence Version 2).</title>
        <authorList>
            <person name="Zhang J."/>
            <person name="Kudrna D."/>
            <person name="Lee S."/>
            <person name="Talag J."/>
            <person name="Welchert J."/>
            <person name="Wing R.A."/>
        </authorList>
    </citation>
    <scope>NUCLEOTIDE SEQUENCE [LARGE SCALE GENOMIC DNA]</scope>
</reference>
<proteinExistence type="predicted"/>
<evidence type="ECO:0000313" key="2">
    <source>
        <dbReference type="EnsemblPlants" id="OPUNC09G08050.1"/>
    </source>
</evidence>
<organism evidence="2">
    <name type="scientific">Oryza punctata</name>
    <name type="common">Red rice</name>
    <dbReference type="NCBI Taxonomy" id="4537"/>
    <lineage>
        <taxon>Eukaryota</taxon>
        <taxon>Viridiplantae</taxon>
        <taxon>Streptophyta</taxon>
        <taxon>Embryophyta</taxon>
        <taxon>Tracheophyta</taxon>
        <taxon>Spermatophyta</taxon>
        <taxon>Magnoliopsida</taxon>
        <taxon>Liliopsida</taxon>
        <taxon>Poales</taxon>
        <taxon>Poaceae</taxon>
        <taxon>BOP clade</taxon>
        <taxon>Oryzoideae</taxon>
        <taxon>Oryzeae</taxon>
        <taxon>Oryzinae</taxon>
        <taxon>Oryza</taxon>
    </lineage>
</organism>
<reference evidence="2" key="1">
    <citation type="submission" date="2015-04" db="UniProtKB">
        <authorList>
            <consortium name="EnsemblPlants"/>
        </authorList>
    </citation>
    <scope>IDENTIFICATION</scope>
</reference>
<feature type="compositionally biased region" description="Polar residues" evidence="1">
    <location>
        <begin position="86"/>
        <end position="97"/>
    </location>
</feature>
<name>A0A0E0M0Y7_ORYPU</name>
<evidence type="ECO:0000256" key="1">
    <source>
        <dbReference type="SAM" id="MobiDB-lite"/>
    </source>
</evidence>
<keyword evidence="3" id="KW-1185">Reference proteome</keyword>